<keyword evidence="3" id="KW-1185">Reference proteome</keyword>
<proteinExistence type="predicted"/>
<dbReference type="InParanoid" id="E9GUT8"/>
<dbReference type="EMBL" id="GL732566">
    <property type="protein sequence ID" value="EFX76794.1"/>
    <property type="molecule type" value="Genomic_DNA"/>
</dbReference>
<sequence>MCFHAPLIGPADGARHKWKLDFEFLAFVSGEPSPSGSNWTSKSFVDESGIGGSRTNNRKGSLTSSSKANTTSGSSIVGTVDFPQHHHPHESRRMKVNVPSLSSPELAYSTGCSTRLSQDGMFDANFNQPLTAAAALLLDPIWRRSTLEADARRDPIRRRQRNH</sequence>
<dbReference type="Proteomes" id="UP000000305">
    <property type="component" value="Unassembled WGS sequence"/>
</dbReference>
<protein>
    <submittedName>
        <fullName evidence="2">Uncharacterized protein</fullName>
    </submittedName>
</protein>
<dbReference type="KEGG" id="dpx:DAPPUDRAFT_248516"/>
<feature type="compositionally biased region" description="Low complexity" evidence="1">
    <location>
        <begin position="63"/>
        <end position="75"/>
    </location>
</feature>
<name>E9GUT8_DAPPU</name>
<gene>
    <name evidence="2" type="ORF">DAPPUDRAFT_248516</name>
</gene>
<feature type="compositionally biased region" description="Basic residues" evidence="1">
    <location>
        <begin position="85"/>
        <end position="95"/>
    </location>
</feature>
<feature type="compositionally biased region" description="Polar residues" evidence="1">
    <location>
        <begin position="53"/>
        <end position="62"/>
    </location>
</feature>
<evidence type="ECO:0000313" key="2">
    <source>
        <dbReference type="EMBL" id="EFX76794.1"/>
    </source>
</evidence>
<reference evidence="2 3" key="1">
    <citation type="journal article" date="2011" name="Science">
        <title>The ecoresponsive genome of Daphnia pulex.</title>
        <authorList>
            <person name="Colbourne J.K."/>
            <person name="Pfrender M.E."/>
            <person name="Gilbert D."/>
            <person name="Thomas W.K."/>
            <person name="Tucker A."/>
            <person name="Oakley T.H."/>
            <person name="Tokishita S."/>
            <person name="Aerts A."/>
            <person name="Arnold G.J."/>
            <person name="Basu M.K."/>
            <person name="Bauer D.J."/>
            <person name="Caceres C.E."/>
            <person name="Carmel L."/>
            <person name="Casola C."/>
            <person name="Choi J.H."/>
            <person name="Detter J.C."/>
            <person name="Dong Q."/>
            <person name="Dusheyko S."/>
            <person name="Eads B.D."/>
            <person name="Frohlich T."/>
            <person name="Geiler-Samerotte K.A."/>
            <person name="Gerlach D."/>
            <person name="Hatcher P."/>
            <person name="Jogdeo S."/>
            <person name="Krijgsveld J."/>
            <person name="Kriventseva E.V."/>
            <person name="Kultz D."/>
            <person name="Laforsch C."/>
            <person name="Lindquist E."/>
            <person name="Lopez J."/>
            <person name="Manak J.R."/>
            <person name="Muller J."/>
            <person name="Pangilinan J."/>
            <person name="Patwardhan R.P."/>
            <person name="Pitluck S."/>
            <person name="Pritham E.J."/>
            <person name="Rechtsteiner A."/>
            <person name="Rho M."/>
            <person name="Rogozin I.B."/>
            <person name="Sakarya O."/>
            <person name="Salamov A."/>
            <person name="Schaack S."/>
            <person name="Shapiro H."/>
            <person name="Shiga Y."/>
            <person name="Skalitzky C."/>
            <person name="Smith Z."/>
            <person name="Souvorov A."/>
            <person name="Sung W."/>
            <person name="Tang Z."/>
            <person name="Tsuchiya D."/>
            <person name="Tu H."/>
            <person name="Vos H."/>
            <person name="Wang M."/>
            <person name="Wolf Y.I."/>
            <person name="Yamagata H."/>
            <person name="Yamada T."/>
            <person name="Ye Y."/>
            <person name="Shaw J.R."/>
            <person name="Andrews J."/>
            <person name="Crease T.J."/>
            <person name="Tang H."/>
            <person name="Lucas S.M."/>
            <person name="Robertson H.M."/>
            <person name="Bork P."/>
            <person name="Koonin E.V."/>
            <person name="Zdobnov E.M."/>
            <person name="Grigoriev I.V."/>
            <person name="Lynch M."/>
            <person name="Boore J.L."/>
        </authorList>
    </citation>
    <scope>NUCLEOTIDE SEQUENCE [LARGE SCALE GENOMIC DNA]</scope>
</reference>
<dbReference type="AlphaFoldDB" id="E9GUT8"/>
<feature type="region of interest" description="Disordered" evidence="1">
    <location>
        <begin position="48"/>
        <end position="98"/>
    </location>
</feature>
<evidence type="ECO:0000256" key="1">
    <source>
        <dbReference type="SAM" id="MobiDB-lite"/>
    </source>
</evidence>
<dbReference type="HOGENOM" id="CLU_1628733_0_0_1"/>
<accession>E9GUT8</accession>
<organism evidence="2 3">
    <name type="scientific">Daphnia pulex</name>
    <name type="common">Water flea</name>
    <dbReference type="NCBI Taxonomy" id="6669"/>
    <lineage>
        <taxon>Eukaryota</taxon>
        <taxon>Metazoa</taxon>
        <taxon>Ecdysozoa</taxon>
        <taxon>Arthropoda</taxon>
        <taxon>Crustacea</taxon>
        <taxon>Branchiopoda</taxon>
        <taxon>Diplostraca</taxon>
        <taxon>Cladocera</taxon>
        <taxon>Anomopoda</taxon>
        <taxon>Daphniidae</taxon>
        <taxon>Daphnia</taxon>
    </lineage>
</organism>
<evidence type="ECO:0000313" key="3">
    <source>
        <dbReference type="Proteomes" id="UP000000305"/>
    </source>
</evidence>